<evidence type="ECO:0000259" key="2">
    <source>
        <dbReference type="SMART" id="SM00858"/>
    </source>
</evidence>
<evidence type="ECO:0000313" key="4">
    <source>
        <dbReference type="Proteomes" id="UP000225548"/>
    </source>
</evidence>
<proteinExistence type="predicted"/>
<feature type="transmembrane region" description="Helical" evidence="1">
    <location>
        <begin position="9"/>
        <end position="30"/>
    </location>
</feature>
<name>A0A2A9E7Z8_9MICO</name>
<dbReference type="EMBL" id="PDJG01000001">
    <property type="protein sequence ID" value="PFG34691.1"/>
    <property type="molecule type" value="Genomic_DNA"/>
</dbReference>
<evidence type="ECO:0000256" key="1">
    <source>
        <dbReference type="SAM" id="Phobius"/>
    </source>
</evidence>
<keyword evidence="4" id="KW-1185">Reference proteome</keyword>
<gene>
    <name evidence="3" type="ORF">ATL42_2611</name>
</gene>
<dbReference type="RefSeq" id="WP_098455689.1">
    <property type="nucleotide sequence ID" value="NZ_PDJG01000001.1"/>
</dbReference>
<evidence type="ECO:0000313" key="3">
    <source>
        <dbReference type="EMBL" id="PFG34691.1"/>
    </source>
</evidence>
<dbReference type="OrthoDB" id="3468004at2"/>
<dbReference type="Pfam" id="PF16976">
    <property type="entry name" value="RcpC"/>
    <property type="match status" value="1"/>
</dbReference>
<keyword evidence="1" id="KW-0472">Membrane</keyword>
<dbReference type="Pfam" id="PF08666">
    <property type="entry name" value="SAF"/>
    <property type="match status" value="1"/>
</dbReference>
<organism evidence="3 4">
    <name type="scientific">Sanguibacter antarcticus</name>
    <dbReference type="NCBI Taxonomy" id="372484"/>
    <lineage>
        <taxon>Bacteria</taxon>
        <taxon>Bacillati</taxon>
        <taxon>Actinomycetota</taxon>
        <taxon>Actinomycetes</taxon>
        <taxon>Micrococcales</taxon>
        <taxon>Sanguibacteraceae</taxon>
        <taxon>Sanguibacter</taxon>
    </lineage>
</organism>
<keyword evidence="1" id="KW-0812">Transmembrane</keyword>
<dbReference type="Proteomes" id="UP000225548">
    <property type="component" value="Unassembled WGS sequence"/>
</dbReference>
<accession>A0A2A9E7Z8</accession>
<dbReference type="AlphaFoldDB" id="A0A2A9E7Z8"/>
<reference evidence="3 4" key="1">
    <citation type="submission" date="2017-10" db="EMBL/GenBank/DDBJ databases">
        <title>Sequencing the genomes of 1000 actinobacteria strains.</title>
        <authorList>
            <person name="Klenk H.-P."/>
        </authorList>
    </citation>
    <scope>NUCLEOTIDE SEQUENCE [LARGE SCALE GENOMIC DNA]</scope>
    <source>
        <strain evidence="3 4">DSM 18966</strain>
    </source>
</reference>
<dbReference type="SMART" id="SM00858">
    <property type="entry name" value="SAF"/>
    <property type="match status" value="1"/>
</dbReference>
<dbReference type="NCBIfam" id="TIGR03177">
    <property type="entry name" value="pilus_cpaB"/>
    <property type="match status" value="1"/>
</dbReference>
<sequence>MNPRQRRGLVLIVLTSIAAVAVFFGIMTYVDDVGSRVGPSVQVLRLTRDVGVYEAITEDMLASVEMPERWVSGATLLADEQDDILGKVASSSFVAGTTVQTGMMVTPPAVEPGYREIAVMVDAETGVAGKVSPGDRVDIIATVGGTDTAPPSSRVWVSNAQVIDVGVARDVDDESDARASFESSSGVPVTFALTTNDALKVAYVESFSVKLRLALRGAGDTSEISEDQWVYTTTEAQG</sequence>
<protein>
    <submittedName>
        <fullName evidence="3">Pilus assembly protein CpaB</fullName>
    </submittedName>
</protein>
<dbReference type="CDD" id="cd11614">
    <property type="entry name" value="SAF_CpaB_FlgA_like"/>
    <property type="match status" value="1"/>
</dbReference>
<comment type="caution">
    <text evidence="3">The sequence shown here is derived from an EMBL/GenBank/DDBJ whole genome shotgun (WGS) entry which is preliminary data.</text>
</comment>
<dbReference type="InterPro" id="IPR031571">
    <property type="entry name" value="RcpC_dom"/>
</dbReference>
<feature type="domain" description="SAF" evidence="2">
    <location>
        <begin position="41"/>
        <end position="105"/>
    </location>
</feature>
<keyword evidence="1" id="KW-1133">Transmembrane helix</keyword>
<dbReference type="InterPro" id="IPR013974">
    <property type="entry name" value="SAF"/>
</dbReference>
<dbReference type="InterPro" id="IPR017592">
    <property type="entry name" value="Pilus_assmbl_Flp-typ_CpaB"/>
</dbReference>